<comment type="caution">
    <text evidence="4">The sequence shown here is derived from an EMBL/GenBank/DDBJ whole genome shotgun (WGS) entry which is preliminary data.</text>
</comment>
<dbReference type="OrthoDB" id="2546325at2759"/>
<feature type="compositionally biased region" description="Basic and acidic residues" evidence="2">
    <location>
        <begin position="20"/>
        <end position="29"/>
    </location>
</feature>
<evidence type="ECO:0000256" key="1">
    <source>
        <dbReference type="ARBA" id="ARBA00022737"/>
    </source>
</evidence>
<dbReference type="Gene3D" id="1.25.40.10">
    <property type="entry name" value="Tetratricopeptide repeat domain"/>
    <property type="match status" value="1"/>
</dbReference>
<dbReference type="InterPro" id="IPR027417">
    <property type="entry name" value="P-loop_NTPase"/>
</dbReference>
<dbReference type="Proteomes" id="UP000813444">
    <property type="component" value="Unassembled WGS sequence"/>
</dbReference>
<gene>
    <name evidence="4" type="ORF">B0I35DRAFT_474031</name>
</gene>
<dbReference type="InterPro" id="IPR056884">
    <property type="entry name" value="NPHP3-like_N"/>
</dbReference>
<sequence length="2068" mass="232935">MSAVLPAQSPSPLESPAISVKEKHSHHENGNGATNGHVNGNGNAAVTSTSVSSGYFGRVKNVFTSVTSKLVRLDDYNETYIKETDLRAYLHFISDERLIHMPRRGSDWDRVLSNAQFFGLQVWLFGKKIDSYVPGGKDSAAAALASCQILLEVGHAHASALLPTFIALYELAMMLSTVGQLRNLEDMPPTIKEAAADIFCDLVSLTGNIAVHYRRRISSLRAGSSVVIDFDATFGKEIHEIWTAKYALHDAIWAHALGRKRFSIDLVSLREKLTASAEVSVRGALYDEVSDSLERSEDTCHWIKHELVQFLQSNEQVLKVTGEAGTGKTMLAEWVQERLTRPLDHKSYTVLDYNFEFDDPNELTALACVKSLLGQLLERSVGDVSLYEQLVLAFEGFEAHKSSDKLEAALWNALRSGLQASDRDGAPVVIITDGCDAIIGGERKVLAFHNALRKSVSGIASTRVITFSRAVSHLSEGCRHVTITPQALYEDIRVHLWQTVSKSGYWDKLDPAARDQLIEELVAKSKGSFLWAFYAGRLFQSATQQTQATLRQSLTSDVSSTLSAIIPESRIKNDDTLKQVLSLMLVLTRPLTVQEFAAMLATNTQSRALDKQILDLLKYIPQQCGDIVVIRGGRLHLRSSTVRSYLQGMMGKVLPSWKNAQLQIVFRILLYARIHLTGDREPSLDDLEDSVVDELLQSNPLLLYVLQNWTAHFRETGLIAANGDVTIPQGFADVFPDSVTFALLERVLWYRYFSDSEIVPLHELVLKIRKSSFGNEHVTVMQTLITLAFAHRRLSVSTHSSAIYLVFATRIGLKLFTASSSIVASSTTLFLTWTESITITERTEIVTYREEMIKVMISVCRHKYGKLSHEVEFWLEALAKLYTAIREEHNATIYYRELLELIKVREGPKSTKAKQIGAAFGSLDLVLEAGEAEKDIGQLEVLIFETNEDVEVADKLSISMTIRLAATYVAAGKLFLAERLYINLWRRISASSKTDSRLEIHIAKIQIAIEYVKFLRKLNRTEEASNILMTLWAEYEHFSSESRTLIVWIREIGTLSKSFGLLTISASIFTKVWGWFKSKGKADDEEAQRTTVLITEVVEEITETTITKKTTKITTTEVTETAVKEIYEMQYERCKKTKADSAFFSSCMALLGVYIKNNNWAEAETISTKTLEITWKAIFSADLKISLTQTSVKENITIARRLAWAYQQQGLVEKAEQIYLRIYYACLVSTTLEQETLSESIATLIAFYEEHHRHEKVIEIYVEVLDKYRKTLGHSHRLTIATLYLLAAQCELLGRTDASKYYLEIVTVLNKGIKHCHPDAMRAALFLCRYYNTRKMWTELRAICVVVWETVVSHREQAALEMEVITEIYKMYAYVLEVHAHVEFSVLYKMTVQYRDVVSAVSGALSVAYLLALIELAKVCEKHESHYHESISIYEEVIKKTKTVKTTEVTITETTIHTVKKRLSTMYVTVITTGKGGAATKPTLERAIEVSLEAYAQLKIEFGCWHEKTLLKLKEVVLIYHKITTQESKLRITQLLQESVTEIITTVTVTATLFSSAKLLASIYISVGQVDKGQSLLHQLRHLVIFRGRAGWASSDITLQLNAQISRAAFTFLLAFELGLLGDKSTVTYSMVMADLIYEVLLFDEYARVIEKETSLDIILERGAKLRGFWEEHRRTQLLVILDAKLLQLFQAEYQAAFKSIGEEHVRIFYLAILSELAKDQRATRIEFPTLACEAGTTKVKVLLQAGQFRQAHEVGLAVFRFAAKHQLYRRRECIQYGYKLAELLAGIDIAHPTDANSQDIKRAMLVTSRDIMTEVLTASRAAQIDFAALRFDDLAGLIRLLGAQGNFVELEALLSRLWARREELQRSSGWSPTMVLHVGSLLVHAQQSHGNTSAATATAELLYYNVRRGRGRLDPETLAVSRLLASLYLSSGRAASAMGVYEGVLREIVFSCHDHGEMPANLVAESKLLLELLKEAHHRSMGKGRPVGELKDLFDRLKTSMKMDLPAFEQWIETNKTTQNGNYVPVREWKITRDAGAGEAWKRSSARQRPKQDVDVVQATSQWWKIF</sequence>
<evidence type="ECO:0000313" key="5">
    <source>
        <dbReference type="Proteomes" id="UP000813444"/>
    </source>
</evidence>
<reference evidence="4" key="1">
    <citation type="journal article" date="2021" name="Nat. Commun.">
        <title>Genetic determinants of endophytism in the Arabidopsis root mycobiome.</title>
        <authorList>
            <person name="Mesny F."/>
            <person name="Miyauchi S."/>
            <person name="Thiergart T."/>
            <person name="Pickel B."/>
            <person name="Atanasova L."/>
            <person name="Karlsson M."/>
            <person name="Huettel B."/>
            <person name="Barry K.W."/>
            <person name="Haridas S."/>
            <person name="Chen C."/>
            <person name="Bauer D."/>
            <person name="Andreopoulos W."/>
            <person name="Pangilinan J."/>
            <person name="LaButti K."/>
            <person name="Riley R."/>
            <person name="Lipzen A."/>
            <person name="Clum A."/>
            <person name="Drula E."/>
            <person name="Henrissat B."/>
            <person name="Kohler A."/>
            <person name="Grigoriev I.V."/>
            <person name="Martin F.M."/>
            <person name="Hacquard S."/>
        </authorList>
    </citation>
    <scope>NUCLEOTIDE SEQUENCE</scope>
    <source>
        <strain evidence="4">MPI-CAGE-CH-0235</strain>
    </source>
</reference>
<evidence type="ECO:0000259" key="3">
    <source>
        <dbReference type="Pfam" id="PF24883"/>
    </source>
</evidence>
<organism evidence="4 5">
    <name type="scientific">Stachybotrys elegans</name>
    <dbReference type="NCBI Taxonomy" id="80388"/>
    <lineage>
        <taxon>Eukaryota</taxon>
        <taxon>Fungi</taxon>
        <taxon>Dikarya</taxon>
        <taxon>Ascomycota</taxon>
        <taxon>Pezizomycotina</taxon>
        <taxon>Sordariomycetes</taxon>
        <taxon>Hypocreomycetidae</taxon>
        <taxon>Hypocreales</taxon>
        <taxon>Stachybotryaceae</taxon>
        <taxon>Stachybotrys</taxon>
    </lineage>
</organism>
<protein>
    <recommendedName>
        <fullName evidence="3">Nephrocystin 3-like N-terminal domain-containing protein</fullName>
    </recommendedName>
</protein>
<dbReference type="Pfam" id="PF24883">
    <property type="entry name" value="NPHP3_N"/>
    <property type="match status" value="1"/>
</dbReference>
<keyword evidence="5" id="KW-1185">Reference proteome</keyword>
<feature type="region of interest" description="Disordered" evidence="2">
    <location>
        <begin position="1"/>
        <end position="44"/>
    </location>
</feature>
<name>A0A8K0T504_9HYPO</name>
<evidence type="ECO:0000256" key="2">
    <source>
        <dbReference type="SAM" id="MobiDB-lite"/>
    </source>
</evidence>
<evidence type="ECO:0000313" key="4">
    <source>
        <dbReference type="EMBL" id="KAH7329426.1"/>
    </source>
</evidence>
<dbReference type="Gene3D" id="3.40.50.300">
    <property type="entry name" value="P-loop containing nucleotide triphosphate hydrolases"/>
    <property type="match status" value="1"/>
</dbReference>
<accession>A0A8K0T504</accession>
<feature type="compositionally biased region" description="Low complexity" evidence="2">
    <location>
        <begin position="30"/>
        <end position="44"/>
    </location>
</feature>
<dbReference type="InterPro" id="IPR011990">
    <property type="entry name" value="TPR-like_helical_dom_sf"/>
</dbReference>
<keyword evidence="1" id="KW-0677">Repeat</keyword>
<dbReference type="PANTHER" id="PTHR10039">
    <property type="entry name" value="AMELOGENIN"/>
    <property type="match status" value="1"/>
</dbReference>
<dbReference type="SUPFAM" id="SSF52540">
    <property type="entry name" value="P-loop containing nucleoside triphosphate hydrolases"/>
    <property type="match status" value="1"/>
</dbReference>
<dbReference type="SUPFAM" id="SSF48452">
    <property type="entry name" value="TPR-like"/>
    <property type="match status" value="1"/>
</dbReference>
<proteinExistence type="predicted"/>
<dbReference type="EMBL" id="JAGPNK010000001">
    <property type="protein sequence ID" value="KAH7329426.1"/>
    <property type="molecule type" value="Genomic_DNA"/>
</dbReference>
<feature type="domain" description="Nephrocystin 3-like N-terminal" evidence="3">
    <location>
        <begin position="298"/>
        <end position="469"/>
    </location>
</feature>